<keyword evidence="1" id="KW-0812">Transmembrane</keyword>
<feature type="transmembrane region" description="Helical" evidence="1">
    <location>
        <begin position="140"/>
        <end position="158"/>
    </location>
</feature>
<dbReference type="InterPro" id="IPR025390">
    <property type="entry name" value="Dsc3_C"/>
</dbReference>
<feature type="domain" description="DSC E3 ubiquitin ligase complex subunit 3 C-terminal" evidence="2">
    <location>
        <begin position="126"/>
        <end position="183"/>
    </location>
</feature>
<sequence>MQPDEERRITLVLHSPDAAVFDETLPACATVSDLVTRVRCRANVSSSHRIRLISSGALLEPSSTIGKAVRARDGVEVYHVHYAVQAPPQEPAHVAAPTASSSLLPQVTHGGRVTALDDDIAINAGGYEYMMMTRNRHADLVWGFTLGLILGVLTLFILTDRSLPRMMQTGILLGVSCNTLFSVPDSPSTVHMEMAHDTRVPGAANEVPESIDQLIAEHRAADRLAGSL</sequence>
<evidence type="ECO:0000256" key="1">
    <source>
        <dbReference type="SAM" id="Phobius"/>
    </source>
</evidence>
<organism evidence="3">
    <name type="scientific">Haptolina ericina</name>
    <dbReference type="NCBI Taxonomy" id="156174"/>
    <lineage>
        <taxon>Eukaryota</taxon>
        <taxon>Haptista</taxon>
        <taxon>Haptophyta</taxon>
        <taxon>Prymnesiophyceae</taxon>
        <taxon>Prymnesiales</taxon>
        <taxon>Prymnesiaceae</taxon>
        <taxon>Haptolina</taxon>
    </lineage>
</organism>
<proteinExistence type="predicted"/>
<keyword evidence="1" id="KW-1133">Transmembrane helix</keyword>
<accession>A0A7S3AVR9</accession>
<evidence type="ECO:0000313" key="3">
    <source>
        <dbReference type="EMBL" id="CAE0114536.1"/>
    </source>
</evidence>
<gene>
    <name evidence="3" type="ORF">HERI1096_LOCUS15210</name>
</gene>
<reference evidence="3" key="1">
    <citation type="submission" date="2021-01" db="EMBL/GenBank/DDBJ databases">
        <authorList>
            <person name="Corre E."/>
            <person name="Pelletier E."/>
            <person name="Niang G."/>
            <person name="Scheremetjew M."/>
            <person name="Finn R."/>
            <person name="Kale V."/>
            <person name="Holt S."/>
            <person name="Cochrane G."/>
            <person name="Meng A."/>
            <person name="Brown T."/>
            <person name="Cohen L."/>
        </authorList>
    </citation>
    <scope>NUCLEOTIDE SEQUENCE</scope>
    <source>
        <strain evidence="3">CCMP281</strain>
    </source>
</reference>
<dbReference type="AlphaFoldDB" id="A0A7S3AVR9"/>
<dbReference type="EMBL" id="HBHX01027221">
    <property type="protein sequence ID" value="CAE0114536.1"/>
    <property type="molecule type" value="Transcribed_RNA"/>
</dbReference>
<evidence type="ECO:0000259" key="2">
    <source>
        <dbReference type="Pfam" id="PF13373"/>
    </source>
</evidence>
<name>A0A7S3AVR9_9EUKA</name>
<dbReference type="Pfam" id="PF13373">
    <property type="entry name" value="Dsc3_C"/>
    <property type="match status" value="1"/>
</dbReference>
<keyword evidence="1" id="KW-0472">Membrane</keyword>
<protein>
    <recommendedName>
        <fullName evidence="2">DSC E3 ubiquitin ligase complex subunit 3 C-terminal domain-containing protein</fullName>
    </recommendedName>
</protein>